<reference evidence="1" key="1">
    <citation type="submission" date="2020-03" db="EMBL/GenBank/DDBJ databases">
        <title>The deep terrestrial virosphere.</title>
        <authorList>
            <person name="Holmfeldt K."/>
            <person name="Nilsson E."/>
            <person name="Simone D."/>
            <person name="Lopez-Fernandez M."/>
            <person name="Wu X."/>
            <person name="de Brujin I."/>
            <person name="Lundin D."/>
            <person name="Andersson A."/>
            <person name="Bertilsson S."/>
            <person name="Dopson M."/>
        </authorList>
    </citation>
    <scope>NUCLEOTIDE SEQUENCE</scope>
    <source>
        <strain evidence="1">TM448A03436</strain>
    </source>
</reference>
<name>A0A6H2A0U5_9ZZZZ</name>
<organism evidence="1">
    <name type="scientific">viral metagenome</name>
    <dbReference type="NCBI Taxonomy" id="1070528"/>
    <lineage>
        <taxon>unclassified sequences</taxon>
        <taxon>metagenomes</taxon>
        <taxon>organismal metagenomes</taxon>
    </lineage>
</organism>
<proteinExistence type="predicted"/>
<accession>A0A6H2A0U5</accession>
<sequence>MSHENIEYETGFEVGREDALAELETQLVDDGFDPGEVQELLYDPAPRRSRKAKKTTSRRKVFRARQYDPAPKRKITAKRHGKKGTLAKLKKYALPGAAGLTFYAGYVKRATELFQAGKITANSVSEAIKYDFKNFNTTDAMGRLKNQAGEIATPLIAGKLVEETKLLGKLSGVVADVLYGMGVGVGAKAILDPPIQGLNTSRGNGGITVSQTQIKPASQEGSSISSGCQNCTKWEV</sequence>
<gene>
    <name evidence="1" type="ORF">TM448A03436_0008</name>
</gene>
<dbReference type="EMBL" id="MT144413">
    <property type="protein sequence ID" value="QJA53332.1"/>
    <property type="molecule type" value="Genomic_DNA"/>
</dbReference>
<dbReference type="AlphaFoldDB" id="A0A6H2A0U5"/>
<evidence type="ECO:0000313" key="1">
    <source>
        <dbReference type="EMBL" id="QJA53332.1"/>
    </source>
</evidence>
<protein>
    <submittedName>
        <fullName evidence="1">Uncharacterized protein</fullName>
    </submittedName>
</protein>